<dbReference type="Pfam" id="PF03392">
    <property type="entry name" value="OS-D"/>
    <property type="match status" value="1"/>
</dbReference>
<dbReference type="EMBL" id="CADEBD010000297">
    <property type="protein sequence ID" value="CAB3234952.1"/>
    <property type="molecule type" value="Genomic_DNA"/>
</dbReference>
<proteinExistence type="predicted"/>
<dbReference type="EMBL" id="CADEBC010000473">
    <property type="protein sequence ID" value="CAB3231664.1"/>
    <property type="molecule type" value="Genomic_DNA"/>
</dbReference>
<dbReference type="SUPFAM" id="SSF100910">
    <property type="entry name" value="Chemosensory protein Csp2"/>
    <property type="match status" value="1"/>
</dbReference>
<keyword evidence="4" id="KW-1185">Reference proteome</keyword>
<evidence type="ECO:0000313" key="3">
    <source>
        <dbReference type="EMBL" id="CAB3234952.1"/>
    </source>
</evidence>
<evidence type="ECO:0000313" key="2">
    <source>
        <dbReference type="EMBL" id="CAB3231664.1"/>
    </source>
</evidence>
<protein>
    <recommendedName>
        <fullName evidence="6">Chemosensory protein</fullName>
    </recommendedName>
</protein>
<evidence type="ECO:0008006" key="6">
    <source>
        <dbReference type="Google" id="ProtNLM"/>
    </source>
</evidence>
<dbReference type="AlphaFoldDB" id="A0A8S0ZTK2"/>
<dbReference type="OrthoDB" id="7274644at2759"/>
<evidence type="ECO:0000256" key="1">
    <source>
        <dbReference type="SAM" id="Phobius"/>
    </source>
</evidence>
<name>A0A8S0ZTK2_ARCPL</name>
<keyword evidence="1" id="KW-0472">Membrane</keyword>
<dbReference type="Proteomes" id="UP000494256">
    <property type="component" value="Unassembled WGS sequence"/>
</dbReference>
<sequence>MVYNIGTDPLVTELLAYFHRKLNLELFSEITEMIALFVAVFAFVTPFTLGYDEIYDKLDVDKILADDALFTSYINCLLDKGECSVEHSADFRKLIPEVIATACAKCTDIQKTNVRKTVKALTEKRPTEFDQFRAKFDPKSEYEKAFTAFVMASD</sequence>
<dbReference type="Gene3D" id="1.10.2080.10">
    <property type="entry name" value="Insect odorant-binding protein A10/Ejaculatory bulb-specific protein 3"/>
    <property type="match status" value="1"/>
</dbReference>
<accession>A0A8S0ZTK2</accession>
<organism evidence="3 5">
    <name type="scientific">Arctia plantaginis</name>
    <name type="common">Wood tiger moth</name>
    <name type="synonym">Phalaena plantaginis</name>
    <dbReference type="NCBI Taxonomy" id="874455"/>
    <lineage>
        <taxon>Eukaryota</taxon>
        <taxon>Metazoa</taxon>
        <taxon>Ecdysozoa</taxon>
        <taxon>Arthropoda</taxon>
        <taxon>Hexapoda</taxon>
        <taxon>Insecta</taxon>
        <taxon>Pterygota</taxon>
        <taxon>Neoptera</taxon>
        <taxon>Endopterygota</taxon>
        <taxon>Lepidoptera</taxon>
        <taxon>Glossata</taxon>
        <taxon>Ditrysia</taxon>
        <taxon>Noctuoidea</taxon>
        <taxon>Erebidae</taxon>
        <taxon>Arctiinae</taxon>
        <taxon>Arctia</taxon>
    </lineage>
</organism>
<keyword evidence="1" id="KW-1133">Transmembrane helix</keyword>
<dbReference type="InterPro" id="IPR036682">
    <property type="entry name" value="OS_D_A10/PebIII_sf"/>
</dbReference>
<dbReference type="Proteomes" id="UP000494106">
    <property type="component" value="Unassembled WGS sequence"/>
</dbReference>
<dbReference type="InterPro" id="IPR005055">
    <property type="entry name" value="A10/PebIII"/>
</dbReference>
<feature type="transmembrane region" description="Helical" evidence="1">
    <location>
        <begin position="33"/>
        <end position="51"/>
    </location>
</feature>
<evidence type="ECO:0000313" key="4">
    <source>
        <dbReference type="Proteomes" id="UP000494106"/>
    </source>
</evidence>
<dbReference type="PANTHER" id="PTHR11257:SF12">
    <property type="entry name" value="EJACULATORY BULB-SPECIFIC PROTEIN 3-RELATED"/>
    <property type="match status" value="1"/>
</dbReference>
<reference evidence="4 5" key="1">
    <citation type="submission" date="2020-04" db="EMBL/GenBank/DDBJ databases">
        <authorList>
            <person name="Wallbank WR R."/>
            <person name="Pardo Diaz C."/>
            <person name="Kozak K."/>
            <person name="Martin S."/>
            <person name="Jiggins C."/>
            <person name="Moest M."/>
            <person name="Warren A I."/>
            <person name="Byers J.R.P. K."/>
            <person name="Montejo-Kovacevich G."/>
            <person name="Yen C E."/>
        </authorList>
    </citation>
    <scope>NUCLEOTIDE SEQUENCE [LARGE SCALE GENOMIC DNA]</scope>
</reference>
<dbReference type="PANTHER" id="PTHR11257">
    <property type="entry name" value="CHEMOSENSORY PROTEIN-RELATED"/>
    <property type="match status" value="1"/>
</dbReference>
<comment type="caution">
    <text evidence="3">The sequence shown here is derived from an EMBL/GenBank/DDBJ whole genome shotgun (WGS) entry which is preliminary data.</text>
</comment>
<keyword evidence="1" id="KW-0812">Transmembrane</keyword>
<gene>
    <name evidence="2" type="ORF">APLA_LOCUS4532</name>
    <name evidence="3" type="ORF">APLA_LOCUS6830</name>
</gene>
<evidence type="ECO:0000313" key="5">
    <source>
        <dbReference type="Proteomes" id="UP000494256"/>
    </source>
</evidence>